<evidence type="ECO:0000256" key="1">
    <source>
        <dbReference type="SAM" id="Phobius"/>
    </source>
</evidence>
<feature type="transmembrane region" description="Helical" evidence="1">
    <location>
        <begin position="131"/>
        <end position="150"/>
    </location>
</feature>
<accession>A0ABR2M0U7</accession>
<name>A0ABR2M0U7_9ASPA</name>
<keyword evidence="1" id="KW-0472">Membrane</keyword>
<protein>
    <submittedName>
        <fullName evidence="2">Sugar phosphate/phosphate translocator</fullName>
    </submittedName>
</protein>
<feature type="transmembrane region" description="Helical" evidence="1">
    <location>
        <begin position="31"/>
        <end position="56"/>
    </location>
</feature>
<reference evidence="2 3" key="1">
    <citation type="journal article" date="2022" name="Nat. Plants">
        <title>Genomes of leafy and leafless Platanthera orchids illuminate the evolution of mycoheterotrophy.</title>
        <authorList>
            <person name="Li M.H."/>
            <person name="Liu K.W."/>
            <person name="Li Z."/>
            <person name="Lu H.C."/>
            <person name="Ye Q.L."/>
            <person name="Zhang D."/>
            <person name="Wang J.Y."/>
            <person name="Li Y.F."/>
            <person name="Zhong Z.M."/>
            <person name="Liu X."/>
            <person name="Yu X."/>
            <person name="Liu D.K."/>
            <person name="Tu X.D."/>
            <person name="Liu B."/>
            <person name="Hao Y."/>
            <person name="Liao X.Y."/>
            <person name="Jiang Y.T."/>
            <person name="Sun W.H."/>
            <person name="Chen J."/>
            <person name="Chen Y.Q."/>
            <person name="Ai Y."/>
            <person name="Zhai J.W."/>
            <person name="Wu S.S."/>
            <person name="Zhou Z."/>
            <person name="Hsiao Y.Y."/>
            <person name="Wu W.L."/>
            <person name="Chen Y.Y."/>
            <person name="Lin Y.F."/>
            <person name="Hsu J.L."/>
            <person name="Li C.Y."/>
            <person name="Wang Z.W."/>
            <person name="Zhao X."/>
            <person name="Zhong W.Y."/>
            <person name="Ma X.K."/>
            <person name="Ma L."/>
            <person name="Huang J."/>
            <person name="Chen G.Z."/>
            <person name="Huang M.Z."/>
            <person name="Huang L."/>
            <person name="Peng D.H."/>
            <person name="Luo Y.B."/>
            <person name="Zou S.Q."/>
            <person name="Chen S.P."/>
            <person name="Lan S."/>
            <person name="Tsai W.C."/>
            <person name="Van de Peer Y."/>
            <person name="Liu Z.J."/>
        </authorList>
    </citation>
    <scope>NUCLEOTIDE SEQUENCE [LARGE SCALE GENOMIC DNA]</scope>
    <source>
        <strain evidence="2">Lor288</strain>
    </source>
</reference>
<proteinExistence type="predicted"/>
<comment type="caution">
    <text evidence="2">The sequence shown here is derived from an EMBL/GenBank/DDBJ whole genome shotgun (WGS) entry which is preliminary data.</text>
</comment>
<dbReference type="EMBL" id="JBBWWR010000013">
    <property type="protein sequence ID" value="KAK8956116.1"/>
    <property type="molecule type" value="Genomic_DNA"/>
</dbReference>
<evidence type="ECO:0000313" key="2">
    <source>
        <dbReference type="EMBL" id="KAK8956116.1"/>
    </source>
</evidence>
<keyword evidence="1" id="KW-1133">Transmembrane helix</keyword>
<dbReference type="Proteomes" id="UP001412067">
    <property type="component" value="Unassembled WGS sequence"/>
</dbReference>
<organism evidence="2 3">
    <name type="scientific">Platanthera guangdongensis</name>
    <dbReference type="NCBI Taxonomy" id="2320717"/>
    <lineage>
        <taxon>Eukaryota</taxon>
        <taxon>Viridiplantae</taxon>
        <taxon>Streptophyta</taxon>
        <taxon>Embryophyta</taxon>
        <taxon>Tracheophyta</taxon>
        <taxon>Spermatophyta</taxon>
        <taxon>Magnoliopsida</taxon>
        <taxon>Liliopsida</taxon>
        <taxon>Asparagales</taxon>
        <taxon>Orchidaceae</taxon>
        <taxon>Orchidoideae</taxon>
        <taxon>Orchideae</taxon>
        <taxon>Orchidinae</taxon>
        <taxon>Platanthera</taxon>
    </lineage>
</organism>
<gene>
    <name evidence="2" type="ORF">KSP40_PGU007050</name>
</gene>
<evidence type="ECO:0000313" key="3">
    <source>
        <dbReference type="Proteomes" id="UP001412067"/>
    </source>
</evidence>
<keyword evidence="1" id="KW-0812">Transmembrane</keyword>
<sequence>MLLSFDMDNGIHSSDSSAKLELLKRSVSGSISAAILLKSLFYIVVWCTFSTCLKLYNTALLGDKFGKFPAPLLMNTFHFVLQTVLSKTSLCFHKGGSDSDRRITWRDYFCRTRSARIVQVFVFYFHDQFTLLKGAGLLTIMIGVSLFNWFK</sequence>
<keyword evidence="3" id="KW-1185">Reference proteome</keyword>